<keyword evidence="1" id="KW-0560">Oxidoreductase</keyword>
<dbReference type="Gene3D" id="2.60.120.620">
    <property type="entry name" value="q2cbj1_9rhob like domain"/>
    <property type="match status" value="1"/>
</dbReference>
<dbReference type="Proteomes" id="UP000198638">
    <property type="component" value="Unassembled WGS sequence"/>
</dbReference>
<dbReference type="RefSeq" id="WP_245753278.1">
    <property type="nucleotide sequence ID" value="NZ_FNRQ01000004.1"/>
</dbReference>
<proteinExistence type="predicted"/>
<keyword evidence="2" id="KW-1185">Reference proteome</keyword>
<dbReference type="PANTHER" id="PTHR37563">
    <property type="entry name" value="PHYTANOYL-COA DIOXYGENASE FAMILY PROTEIN (AFU_ORTHOLOGUE AFUA_2G03330)"/>
    <property type="match status" value="1"/>
</dbReference>
<dbReference type="GO" id="GO:0016706">
    <property type="term" value="F:2-oxoglutarate-dependent dioxygenase activity"/>
    <property type="evidence" value="ECO:0007669"/>
    <property type="project" value="UniProtKB-ARBA"/>
</dbReference>
<dbReference type="InterPro" id="IPR008775">
    <property type="entry name" value="Phytyl_CoA_dOase-like"/>
</dbReference>
<name>A0A1H4F8E8_9BURK</name>
<sequence>MSRYTAVEHAAFARDFERDGMVVLRNHFPQGTLAAWQHAFAPLLQAKIDAKATAVRGENRHYVTLPFVGTFADESIFCDPDVLAIVERVAGLDPVMCQLATDTPLAGSTYQDVHRDTPELFEGEAETPSFQLAVNFPLCDVTAENGPFETTLGTHRVNKEEAMAAYGRGEYPLVAVPMKLGDVMIRDVRALHRGTPNRTPLPRPMVVIGYSRSWYFRPEVHIDVPRDVFQSLSPRAKRLLRSMPQVDDAGVLADGESYLKFAY</sequence>
<dbReference type="EMBL" id="FNRQ01000004">
    <property type="protein sequence ID" value="SEA93635.1"/>
    <property type="molecule type" value="Genomic_DNA"/>
</dbReference>
<dbReference type="InterPro" id="IPR051961">
    <property type="entry name" value="Fungal_Metabolite_Diox"/>
</dbReference>
<dbReference type="SUPFAM" id="SSF51197">
    <property type="entry name" value="Clavaminate synthase-like"/>
    <property type="match status" value="1"/>
</dbReference>
<dbReference type="AlphaFoldDB" id="A0A1H4F8E8"/>
<reference evidence="2" key="1">
    <citation type="submission" date="2016-10" db="EMBL/GenBank/DDBJ databases">
        <authorList>
            <person name="Varghese N."/>
            <person name="Submissions S."/>
        </authorList>
    </citation>
    <scope>NUCLEOTIDE SEQUENCE [LARGE SCALE GENOMIC DNA]</scope>
    <source>
        <strain evidence="2">LMG 24000</strain>
    </source>
</reference>
<gene>
    <name evidence="1" type="ORF">SAMN05192564_104190</name>
</gene>
<keyword evidence="1" id="KW-0223">Dioxygenase</keyword>
<evidence type="ECO:0000313" key="2">
    <source>
        <dbReference type="Proteomes" id="UP000198638"/>
    </source>
</evidence>
<dbReference type="Pfam" id="PF05721">
    <property type="entry name" value="PhyH"/>
    <property type="match status" value="1"/>
</dbReference>
<organism evidence="1 2">
    <name type="scientific">Paraburkholderia sartisoli</name>
    <dbReference type="NCBI Taxonomy" id="83784"/>
    <lineage>
        <taxon>Bacteria</taxon>
        <taxon>Pseudomonadati</taxon>
        <taxon>Pseudomonadota</taxon>
        <taxon>Betaproteobacteria</taxon>
        <taxon>Burkholderiales</taxon>
        <taxon>Burkholderiaceae</taxon>
        <taxon>Paraburkholderia</taxon>
    </lineage>
</organism>
<dbReference type="STRING" id="83784.SAMN05192564_104190"/>
<evidence type="ECO:0000313" key="1">
    <source>
        <dbReference type="EMBL" id="SEA93635.1"/>
    </source>
</evidence>
<accession>A0A1H4F8E8</accession>
<protein>
    <submittedName>
        <fullName evidence="1">Phytanoyl-CoA dioxygenase (PhyH)</fullName>
    </submittedName>
</protein>
<dbReference type="PANTHER" id="PTHR37563:SF2">
    <property type="entry name" value="PHYTANOYL-COA DIOXYGENASE FAMILY PROTEIN (AFU_ORTHOLOGUE AFUA_2G03330)"/>
    <property type="match status" value="1"/>
</dbReference>